<sequence>MWSDNDIDNAFQRLNPPEPEPTPFPLDAWLRLETELDKAVIERAVRRRVWKFFVAEVAVVLLIGLGWMLWPTQPSQVAEKSSKPMAAAGSTTPEHGSNQQTADQPDVASAATAAGRKARNTEASTSALANPTAAAPETQPLQPVVPSATASTASVATTSVPAPATAVAHRRRKLAALRPAYLAGFASRKARQARGYERSAAETSVPAAATRKISTIAPTVAGSPGQQPTAGSAAGHAAVPVEANATAVASGRQHRESPLPSLSRAAVSGAATPVDAAPETAAETAAAVAPLVPIATRLEVAATAGLPAPLLAAAAVPANLPIPLRQPHFYVGLVAAPDLSTVKFVDVERPKLNVGVVLEYRLTNRLLVSTGLLRVNKEYYARREDYDWSAYPRAATRNFYWVDGACTVLDVPLNLRYDAVVRPQARLFGAMGLSSFFMQREQYSYDYTENNSTYLWERSYVNENQHLFSVLNLSLGYEHSLGPHWRVQAEPYAKLPLGGVGAGKVRLTSGGIFFGLKYGF</sequence>
<organism evidence="3 4">
    <name type="scientific">Hymenobacter negativus</name>
    <dbReference type="NCBI Taxonomy" id="2795026"/>
    <lineage>
        <taxon>Bacteria</taxon>
        <taxon>Pseudomonadati</taxon>
        <taxon>Bacteroidota</taxon>
        <taxon>Cytophagia</taxon>
        <taxon>Cytophagales</taxon>
        <taxon>Hymenobacteraceae</taxon>
        <taxon>Hymenobacter</taxon>
    </lineage>
</organism>
<dbReference type="EMBL" id="JAEDAE010000008">
    <property type="protein sequence ID" value="MBH8559665.1"/>
    <property type="molecule type" value="Genomic_DNA"/>
</dbReference>
<dbReference type="RefSeq" id="WP_198076320.1">
    <property type="nucleotide sequence ID" value="NZ_JAEDAE010000008.1"/>
</dbReference>
<reference evidence="3 4" key="1">
    <citation type="submission" date="2020-12" db="EMBL/GenBank/DDBJ databases">
        <title>Hymenobacter sp.</title>
        <authorList>
            <person name="Kim M.K."/>
        </authorList>
    </citation>
    <scope>NUCLEOTIDE SEQUENCE [LARGE SCALE GENOMIC DNA]</scope>
    <source>
        <strain evidence="3 4">BT442</strain>
    </source>
</reference>
<keyword evidence="2" id="KW-1133">Transmembrane helix</keyword>
<protein>
    <recommendedName>
        <fullName evidence="5">Outer membrane protein beta-barrel domain-containing protein</fullName>
    </recommendedName>
</protein>
<proteinExistence type="predicted"/>
<evidence type="ECO:0000256" key="2">
    <source>
        <dbReference type="SAM" id="Phobius"/>
    </source>
</evidence>
<name>A0ABS0QAK9_9BACT</name>
<accession>A0ABS0QAK9</accession>
<comment type="caution">
    <text evidence="3">The sequence shown here is derived from an EMBL/GenBank/DDBJ whole genome shotgun (WGS) entry which is preliminary data.</text>
</comment>
<feature type="region of interest" description="Disordered" evidence="1">
    <location>
        <begin position="1"/>
        <end position="22"/>
    </location>
</feature>
<dbReference type="Proteomes" id="UP000625631">
    <property type="component" value="Unassembled WGS sequence"/>
</dbReference>
<evidence type="ECO:0000313" key="3">
    <source>
        <dbReference type="EMBL" id="MBH8559665.1"/>
    </source>
</evidence>
<keyword evidence="2" id="KW-0472">Membrane</keyword>
<feature type="region of interest" description="Disordered" evidence="1">
    <location>
        <begin position="80"/>
        <end position="149"/>
    </location>
</feature>
<feature type="compositionally biased region" description="Polar residues" evidence="1">
    <location>
        <begin position="89"/>
        <end position="103"/>
    </location>
</feature>
<feature type="region of interest" description="Disordered" evidence="1">
    <location>
        <begin position="218"/>
        <end position="237"/>
    </location>
</feature>
<evidence type="ECO:0000256" key="1">
    <source>
        <dbReference type="SAM" id="MobiDB-lite"/>
    </source>
</evidence>
<keyword evidence="2" id="KW-0812">Transmembrane</keyword>
<evidence type="ECO:0008006" key="5">
    <source>
        <dbReference type="Google" id="ProtNLM"/>
    </source>
</evidence>
<keyword evidence="4" id="KW-1185">Reference proteome</keyword>
<feature type="transmembrane region" description="Helical" evidence="2">
    <location>
        <begin position="52"/>
        <end position="70"/>
    </location>
</feature>
<gene>
    <name evidence="3" type="ORF">I7X13_16505</name>
</gene>
<evidence type="ECO:0000313" key="4">
    <source>
        <dbReference type="Proteomes" id="UP000625631"/>
    </source>
</evidence>